<keyword evidence="2" id="KW-1185">Reference proteome</keyword>
<dbReference type="Proteomes" id="UP000321419">
    <property type="component" value="Unassembled WGS sequence"/>
</dbReference>
<dbReference type="RefSeq" id="WP_281255072.1">
    <property type="nucleotide sequence ID" value="NZ_BJUM01000062.1"/>
</dbReference>
<reference evidence="1 2" key="1">
    <citation type="submission" date="2019-07" db="EMBL/GenBank/DDBJ databases">
        <title>Whole genome shotgun sequence of Pseudoalteromonas espejiana NBRC 102222.</title>
        <authorList>
            <person name="Hosoyama A."/>
            <person name="Uohara A."/>
            <person name="Ohji S."/>
            <person name="Ichikawa N."/>
        </authorList>
    </citation>
    <scope>NUCLEOTIDE SEQUENCE [LARGE SCALE GENOMIC DNA]</scope>
    <source>
        <strain evidence="1 2">NBRC 102222</strain>
    </source>
</reference>
<proteinExistence type="predicted"/>
<evidence type="ECO:0000313" key="2">
    <source>
        <dbReference type="Proteomes" id="UP000321419"/>
    </source>
</evidence>
<protein>
    <submittedName>
        <fullName evidence="1">Uncharacterized protein</fullName>
    </submittedName>
</protein>
<organism evidence="1 2">
    <name type="scientific">Pseudoalteromonas espejiana</name>
    <dbReference type="NCBI Taxonomy" id="28107"/>
    <lineage>
        <taxon>Bacteria</taxon>
        <taxon>Pseudomonadati</taxon>
        <taxon>Pseudomonadota</taxon>
        <taxon>Gammaproteobacteria</taxon>
        <taxon>Alteromonadales</taxon>
        <taxon>Pseudoalteromonadaceae</taxon>
        <taxon>Pseudoalteromonas</taxon>
    </lineage>
</organism>
<comment type="caution">
    <text evidence="1">The sequence shown here is derived from an EMBL/GenBank/DDBJ whole genome shotgun (WGS) entry which is preliminary data.</text>
</comment>
<name>A0A510Y0P1_9GAMM</name>
<dbReference type="AlphaFoldDB" id="A0A510Y0P1"/>
<dbReference type="EMBL" id="BJUM01000062">
    <property type="protein sequence ID" value="GEK56896.1"/>
    <property type="molecule type" value="Genomic_DNA"/>
</dbReference>
<gene>
    <name evidence="1" type="ORF">PES01_37410</name>
</gene>
<accession>A0A510Y0P1</accession>
<sequence length="41" mass="4219">MKEITLLASVCGGSVKTNAAIAMEICKDGVKSVSNDGFVCK</sequence>
<evidence type="ECO:0000313" key="1">
    <source>
        <dbReference type="EMBL" id="GEK56896.1"/>
    </source>
</evidence>